<dbReference type="GO" id="GO:0006355">
    <property type="term" value="P:regulation of DNA-templated transcription"/>
    <property type="evidence" value="ECO:0007669"/>
    <property type="project" value="InterPro"/>
</dbReference>
<evidence type="ECO:0000256" key="1">
    <source>
        <dbReference type="ARBA" id="ARBA00022853"/>
    </source>
</evidence>
<evidence type="ECO:0000259" key="7">
    <source>
        <dbReference type="PROSITE" id="PS51526"/>
    </source>
</evidence>
<dbReference type="GeneID" id="59263823"/>
<organism evidence="8 9">
    <name type="scientific">Botrytis fragariae</name>
    <dbReference type="NCBI Taxonomy" id="1964551"/>
    <lineage>
        <taxon>Eukaryota</taxon>
        <taxon>Fungi</taxon>
        <taxon>Dikarya</taxon>
        <taxon>Ascomycota</taxon>
        <taxon>Pezizomycotina</taxon>
        <taxon>Leotiomycetes</taxon>
        <taxon>Helotiales</taxon>
        <taxon>Sclerotiniaceae</taxon>
        <taxon>Botrytis</taxon>
    </lineage>
</organism>
<feature type="compositionally biased region" description="Low complexity" evidence="5">
    <location>
        <begin position="220"/>
        <end position="231"/>
    </location>
</feature>
<feature type="domain" description="ARID" evidence="6">
    <location>
        <begin position="16"/>
        <end position="110"/>
    </location>
</feature>
<keyword evidence="4" id="KW-0539">Nucleus</keyword>
<protein>
    <submittedName>
        <fullName evidence="8">Putative rsc complex subunit rsc9 protein</fullName>
    </submittedName>
</protein>
<dbReference type="InterPro" id="IPR003150">
    <property type="entry name" value="DNA-bd_RFX"/>
</dbReference>
<sequence>MAPPRVIHHDTSIVHTPEYEDFIAKLRVYHEKRGTHFDPEPRVGTKTIDLLHLYNTVIERGGYDKVSDEKLAWRKLGSDFNLGANNLPALAFSLKTTYYKYLAAYEISTYHGKVPPPREILEDTTAKGGGLLFRTMENFRPSIRRETGMLGTENSEASGDDGTPVRDRNGSEETPGSGGRMTRGLRQAPPQRVLFQPDTQPSRQVRQHPSATSHPPPTPQHHLPQHQTPSHSHQHHMPRVGGPFSHNPSSGTENMSLAVTNYEPRLQMPLTLRPIITPGNNPVEFVRRQKALKDAAAAAEGAKANAIPRGMMLPGSKFSNVSSEIVIPSQEWVLMIREAGFDGPNIYVRCLCSLRSGIKDEQDYALHHLVKISMERGDKYKFEGFPGLAEALIEKMLEVSSLFYDVHWQISYTEDGDMISTTDTINGLEGTPDILERIKHLAKLPVDDNILTEEFSDTLLQINEAALTMRNMVMLEENAFYVSEIAPLRDFLTIALNLPNSDAIVELKHYALDIAEQLTKYLHFEVGDPLYLSLLAQLDSHDRGAILTSLRAISRISMNLEENNLLKGVPASAVQNIIDWTLLNDEDLAHACLDFLYQYTAVVENVDYLITEVKAEPLVKQLTRLLMHGARIIEKEFNLGTQYRKPAPSEIAPIPQDLLLEIAKFDEPERSSRWLRCLYEEDPDESITQIALWHAYQQQFNYLATQTSKPLLPAADFIKNVSTTFGDKANAQVQNGPVTKFIIKGIRCRSEPVDLQGEAYTKCLWRTHLGKPCGEFYMTPEAGYQHILKTHLGAQLNADNKYVNSASNQQYVCAWDTCSRFRSSPATKLSEAATHIKVHLPPKRTPASERESQEPSGPPPAKKHKPSYIVQPPRISFKYHFTAVDEHNDAAGIPLSAVLVLRNLARNVSKTEAEEAALKEGEVSWVDRLFKPVEPRLFAIYAHNKILATYMTDLLIAIKDTQG</sequence>
<evidence type="ECO:0000256" key="3">
    <source>
        <dbReference type="ARBA" id="ARBA00023163"/>
    </source>
</evidence>
<feature type="compositionally biased region" description="Polar residues" evidence="5">
    <location>
        <begin position="246"/>
        <end position="255"/>
    </location>
</feature>
<dbReference type="GO" id="GO:0016586">
    <property type="term" value="C:RSC-type complex"/>
    <property type="evidence" value="ECO:0007669"/>
    <property type="project" value="TreeGrafter"/>
</dbReference>
<feature type="region of interest" description="Disordered" evidence="5">
    <location>
        <begin position="837"/>
        <end position="867"/>
    </location>
</feature>
<dbReference type="RefSeq" id="XP_037189354.1">
    <property type="nucleotide sequence ID" value="XM_037340131.1"/>
</dbReference>
<evidence type="ECO:0000256" key="5">
    <source>
        <dbReference type="SAM" id="MobiDB-lite"/>
    </source>
</evidence>
<evidence type="ECO:0000256" key="2">
    <source>
        <dbReference type="ARBA" id="ARBA00023015"/>
    </source>
</evidence>
<feature type="region of interest" description="Disordered" evidence="5">
    <location>
        <begin position="147"/>
        <end position="255"/>
    </location>
</feature>
<evidence type="ECO:0000259" key="6">
    <source>
        <dbReference type="PROSITE" id="PS51011"/>
    </source>
</evidence>
<keyword evidence="3" id="KW-0804">Transcription</keyword>
<evidence type="ECO:0000313" key="8">
    <source>
        <dbReference type="EMBL" id="KAF5870407.1"/>
    </source>
</evidence>
<dbReference type="OrthoDB" id="338531at2759"/>
<keyword evidence="1" id="KW-0156">Chromatin regulator</keyword>
<name>A0A8H6EFK0_9HELO</name>
<dbReference type="InterPro" id="IPR036431">
    <property type="entry name" value="ARID_dom_sf"/>
</dbReference>
<evidence type="ECO:0000256" key="4">
    <source>
        <dbReference type="ARBA" id="ARBA00023242"/>
    </source>
</evidence>
<proteinExistence type="predicted"/>
<dbReference type="SUPFAM" id="SSF46774">
    <property type="entry name" value="ARID-like"/>
    <property type="match status" value="1"/>
</dbReference>
<dbReference type="InterPro" id="IPR001606">
    <property type="entry name" value="ARID_dom"/>
</dbReference>
<accession>A0A8H6EFK0</accession>
<dbReference type="Pfam" id="PF01388">
    <property type="entry name" value="ARID"/>
    <property type="match status" value="1"/>
</dbReference>
<gene>
    <name evidence="8" type="ORF">Bfra_009793</name>
</gene>
<dbReference type="GO" id="GO:0003677">
    <property type="term" value="F:DNA binding"/>
    <property type="evidence" value="ECO:0007669"/>
    <property type="project" value="InterPro"/>
</dbReference>
<dbReference type="FunFam" id="1.10.150.60:FF:000021">
    <property type="entry name" value="Chromatin structure-remodeling complex subunit rsc9"/>
    <property type="match status" value="1"/>
</dbReference>
<comment type="caution">
    <text evidence="8">The sequence shown here is derived from an EMBL/GenBank/DDBJ whole genome shotgun (WGS) entry which is preliminary data.</text>
</comment>
<feature type="domain" description="RFX-type winged-helix" evidence="7">
    <location>
        <begin position="671"/>
        <end position="750"/>
    </location>
</feature>
<keyword evidence="9" id="KW-1185">Reference proteome</keyword>
<keyword evidence="2" id="KW-0805">Transcription regulation</keyword>
<dbReference type="CDD" id="cd16100">
    <property type="entry name" value="ARID"/>
    <property type="match status" value="1"/>
</dbReference>
<dbReference type="EMBL" id="JABFCT010000014">
    <property type="protein sequence ID" value="KAF5870407.1"/>
    <property type="molecule type" value="Genomic_DNA"/>
</dbReference>
<evidence type="ECO:0000313" key="9">
    <source>
        <dbReference type="Proteomes" id="UP000531561"/>
    </source>
</evidence>
<dbReference type="AlphaFoldDB" id="A0A8H6EFK0"/>
<dbReference type="Gene3D" id="1.10.150.60">
    <property type="entry name" value="ARID DNA-binding domain"/>
    <property type="match status" value="1"/>
</dbReference>
<dbReference type="PANTHER" id="PTHR22970">
    <property type="entry name" value="AT-RICH INTERACTIVE DOMAIN-CONTAINING PROTEIN 2"/>
    <property type="match status" value="1"/>
</dbReference>
<dbReference type="SMART" id="SM00501">
    <property type="entry name" value="BRIGHT"/>
    <property type="match status" value="1"/>
</dbReference>
<dbReference type="PANTHER" id="PTHR22970:SF14">
    <property type="entry name" value="AT-RICH INTERACTIVE DOMAIN-CONTAINING PROTEIN 2"/>
    <property type="match status" value="1"/>
</dbReference>
<reference evidence="8 9" key="1">
    <citation type="journal article" date="2020" name="Phytopathology">
        <title>A high-quality genome resource of Botrytis fragariae, a new and rapidly spreading fungal pathogen causing strawberry gray mold in the U.S.A.</title>
        <authorList>
            <person name="Wu Y."/>
            <person name="Saski C.A."/>
            <person name="Schnabel G."/>
            <person name="Xiao S."/>
            <person name="Hu M."/>
        </authorList>
    </citation>
    <scope>NUCLEOTIDE SEQUENCE [LARGE SCALE GENOMIC DNA]</scope>
    <source>
        <strain evidence="8 9">BVB16</strain>
    </source>
</reference>
<dbReference type="SMART" id="SM01014">
    <property type="entry name" value="ARID"/>
    <property type="match status" value="1"/>
</dbReference>
<dbReference type="Proteomes" id="UP000531561">
    <property type="component" value="Unassembled WGS sequence"/>
</dbReference>
<dbReference type="InterPro" id="IPR052406">
    <property type="entry name" value="Chromatin_Remodeling_Comp"/>
</dbReference>
<dbReference type="PROSITE" id="PS51526">
    <property type="entry name" value="RFX_DBD"/>
    <property type="match status" value="1"/>
</dbReference>
<dbReference type="PROSITE" id="PS51011">
    <property type="entry name" value="ARID"/>
    <property type="match status" value="1"/>
</dbReference>
<dbReference type="GO" id="GO:0006325">
    <property type="term" value="P:chromatin organization"/>
    <property type="evidence" value="ECO:0007669"/>
    <property type="project" value="UniProtKB-KW"/>
</dbReference>